<reference evidence="3 5" key="9">
    <citation type="journal article" date="2015" name="G3 (Bethesda)">
        <title>Gene Model Annotations for Drosophila melanogaster: Impact of High-Throughput Data.</title>
        <authorList>
            <consortium name="FlyBase Consortium"/>
            <person name="Matthews B.B."/>
            <person name="Dos Santos G."/>
            <person name="Crosby M.A."/>
            <person name="Emmert D.B."/>
            <person name="St Pierre S.E."/>
            <person name="Gramates L.S."/>
            <person name="Zhou P."/>
            <person name="Schroeder A.J."/>
            <person name="Falls K."/>
            <person name="Strelets V."/>
            <person name="Russo S.M."/>
            <person name="Gelbart W.M."/>
            <person name="null"/>
        </authorList>
    </citation>
    <scope>NUCLEOTIDE SEQUENCE [LARGE SCALE GENOMIC DNA]</scope>
    <source>
        <strain evidence="5">Berkeley</strain>
    </source>
</reference>
<reference evidence="3 5" key="5">
    <citation type="journal article" date="2002" name="Genome Biol.">
        <title>Heterochromatic sequences in a Drosophila whole-genome shotgun assembly.</title>
        <authorList>
            <person name="Hoskins R.A."/>
            <person name="Smith C.D."/>
            <person name="Carlson J.W."/>
            <person name="Carvalho A.B."/>
            <person name="Halpern A."/>
            <person name="Kaminker J.S."/>
            <person name="Kennedy C."/>
            <person name="Mungall C.J."/>
            <person name="Sullivan B.A."/>
            <person name="Sutton G.G."/>
            <person name="Yasuhara J.C."/>
            <person name="Wakimoto B.T."/>
            <person name="Myers E.W."/>
            <person name="Celniker S.E."/>
            <person name="Rubin G.M."/>
            <person name="Karpen G.H."/>
        </authorList>
    </citation>
    <scope>NUCLEOTIDE SEQUENCE [LARGE SCALE GENOMIC DNA]</scope>
    <source>
        <strain evidence="5">Berkeley</strain>
    </source>
</reference>
<dbReference type="AGR" id="FB:FBgn0264393"/>
<evidence type="ECO:0000256" key="2">
    <source>
        <dbReference type="SAM" id="SignalP"/>
    </source>
</evidence>
<keyword evidence="5" id="KW-1185">Reference proteome</keyword>
<dbReference type="EMBL" id="AE014298">
    <property type="protein sequence ID" value="AGB95523.1"/>
    <property type="molecule type" value="Genomic_DNA"/>
</dbReference>
<gene>
    <name evidence="3" type="primary">Dmel\CG43841</name>
    <name evidence="3" type="synonym">CG32551</name>
    <name evidence="3 4" type="ORF">CG43841</name>
    <name evidence="3" type="ORF">Dmel_CG43841</name>
</gene>
<dbReference type="GeneID" id="14462410"/>
<evidence type="ECO:0000313" key="4">
    <source>
        <dbReference type="FlyBase" id="FBgn0264393"/>
    </source>
</evidence>
<reference evidence="3 5" key="8">
    <citation type="journal article" date="2007" name="Science">
        <title>Sequence finishing and mapping of Drosophila melanogaster heterochromatin.</title>
        <authorList>
            <person name="Hoskins R.A."/>
            <person name="Carlson J.W."/>
            <person name="Kennedy C."/>
            <person name="Acevedo D."/>
            <person name="Evans-Holm M."/>
            <person name="Frise E."/>
            <person name="Wan K.H."/>
            <person name="Park S."/>
            <person name="Mendez-Lago M."/>
            <person name="Rossi F."/>
            <person name="Villasante A."/>
            <person name="Dimitri P."/>
            <person name="Karpen G.H."/>
            <person name="Celniker S.E."/>
        </authorList>
    </citation>
    <scope>NUCLEOTIDE SEQUENCE [LARGE SCALE GENOMIC DNA]</scope>
    <source>
        <strain evidence="5">Berkeley</strain>
    </source>
</reference>
<sequence length="75" mass="8261">MTSPILILSLGLLHWSISPVWSQNMPTDVMDAVDQMQEIFENNMQGPQSSEYGDGTFNGTPFLPEQASNIQNFGG</sequence>
<dbReference type="BioGRID-ORCS" id="14462410">
    <property type="hits" value="0 hits in 1 CRISPR screen"/>
</dbReference>
<organism evidence="3 5">
    <name type="scientific">Drosophila melanogaster</name>
    <name type="common">Fruit fly</name>
    <dbReference type="NCBI Taxonomy" id="7227"/>
    <lineage>
        <taxon>Eukaryota</taxon>
        <taxon>Metazoa</taxon>
        <taxon>Ecdysozoa</taxon>
        <taxon>Arthropoda</taxon>
        <taxon>Hexapoda</taxon>
        <taxon>Insecta</taxon>
        <taxon>Pterygota</taxon>
        <taxon>Neoptera</taxon>
        <taxon>Endopterygota</taxon>
        <taxon>Diptera</taxon>
        <taxon>Brachycera</taxon>
        <taxon>Muscomorpha</taxon>
        <taxon>Ephydroidea</taxon>
        <taxon>Drosophilidae</taxon>
        <taxon>Drosophila</taxon>
        <taxon>Sophophora</taxon>
    </lineage>
</organism>
<dbReference type="AlphaFoldDB" id="M9PHH9"/>
<reference evidence="3 5" key="2">
    <citation type="journal article" date="2002" name="Genome Biol.">
        <title>Finishing a whole-genome shotgun: release 3 of the Drosophila melanogaster euchromatic genome sequence.</title>
        <authorList>
            <person name="Celniker S.E."/>
            <person name="Wheeler D.A."/>
            <person name="Kronmiller B."/>
            <person name="Carlson J.W."/>
            <person name="Halpern A."/>
            <person name="Patel S."/>
            <person name="Adams M."/>
            <person name="Champe M."/>
            <person name="Dugan S.P."/>
            <person name="Frise E."/>
            <person name="Hodgson A."/>
            <person name="George R.A."/>
            <person name="Hoskins R.A."/>
            <person name="Laverty T."/>
            <person name="Muzny D.M."/>
            <person name="Nelson C.R."/>
            <person name="Pacleb J.M."/>
            <person name="Park S."/>
            <person name="Pfeiffer B.D."/>
            <person name="Richards S."/>
            <person name="Sodergren E.J."/>
            <person name="Svirskas R."/>
            <person name="Tabor P.E."/>
            <person name="Wan K."/>
            <person name="Stapleton M."/>
            <person name="Sutton G.G."/>
            <person name="Venter C."/>
            <person name="Weinstock G."/>
            <person name="Scherer S.E."/>
            <person name="Myers E.W."/>
            <person name="Gibbs R.A."/>
            <person name="Rubin G.M."/>
        </authorList>
    </citation>
    <scope>NUCLEOTIDE SEQUENCE [LARGE SCALE GENOMIC DNA]</scope>
    <source>
        <strain evidence="5">Berkeley</strain>
    </source>
</reference>
<dbReference type="PaxDb" id="7227-FBpp0304671"/>
<dbReference type="HOGENOM" id="CLU_2673685_0_0_1"/>
<reference evidence="3 5" key="11">
    <citation type="journal article" date="2015" name="Genome Res.">
        <title>The Release 6 reference sequence of the Drosophila melanogaster genome.</title>
        <authorList>
            <person name="Hoskins R.A."/>
            <person name="Carlson J.W."/>
            <person name="Wan K.H."/>
            <person name="Park S."/>
            <person name="Mendez I."/>
            <person name="Galle S.E."/>
            <person name="Booth B.W."/>
            <person name="Pfeiffer B.D."/>
            <person name="George R.A."/>
            <person name="Svirskas R."/>
            <person name="Krzywinski M."/>
            <person name="Schein J."/>
            <person name="Accardo M.C."/>
            <person name="Damia E."/>
            <person name="Messina G."/>
            <person name="Mendez-Lago M."/>
            <person name="de Pablos B."/>
            <person name="Demakova O.V."/>
            <person name="Andreyeva E.N."/>
            <person name="Boldyreva L.V."/>
            <person name="Marra M."/>
            <person name="Carvalho A.B."/>
            <person name="Dimitri P."/>
            <person name="Villasante A."/>
            <person name="Zhimulev I.F."/>
            <person name="Rubin G.M."/>
            <person name="Karpen G.H."/>
            <person name="Celniker S.E."/>
        </authorList>
    </citation>
    <scope>NUCLEOTIDE SEQUENCE [LARGE SCALE GENOMIC DNA]</scope>
    <source>
        <strain evidence="5">Berkeley</strain>
    </source>
</reference>
<feature type="signal peptide" evidence="2">
    <location>
        <begin position="1"/>
        <end position="22"/>
    </location>
</feature>
<reference evidence="3 5" key="6">
    <citation type="journal article" date="2005" name="PLoS Comput. Biol.">
        <title>Combined evidence annotation of transposable elements in genome sequences.</title>
        <authorList>
            <person name="Quesneville H."/>
            <person name="Bergman C.M."/>
            <person name="Andrieu O."/>
            <person name="Autard D."/>
            <person name="Nouaud D."/>
            <person name="Ashburner M."/>
            <person name="Anxolabehere D."/>
        </authorList>
    </citation>
    <scope>NUCLEOTIDE SEQUENCE [LARGE SCALE GENOMIC DNA]</scope>
    <source>
        <strain evidence="5">Berkeley</strain>
    </source>
</reference>
<protein>
    <submittedName>
        <fullName evidence="3">Uncharacterized protein</fullName>
    </submittedName>
</protein>
<dbReference type="OrthoDB" id="7863334at2759"/>
<dbReference type="FlyBase" id="FBgn0264393">
    <property type="gene designation" value="CG43841"/>
</dbReference>
<reference evidence="3 5" key="7">
    <citation type="journal article" date="2007" name="Science">
        <title>The Release 5.1 annotation of Drosophila melanogaster heterochromatin.</title>
        <authorList>
            <person name="Smith C.D."/>
            <person name="Shu S."/>
            <person name="Mungall C.J."/>
            <person name="Karpen G.H."/>
        </authorList>
    </citation>
    <scope>NUCLEOTIDE SEQUENCE [LARGE SCALE GENOMIC DNA]</scope>
    <source>
        <strain evidence="5">Berkeley</strain>
    </source>
</reference>
<evidence type="ECO:0000256" key="1">
    <source>
        <dbReference type="SAM" id="MobiDB-lite"/>
    </source>
</evidence>
<dbReference type="VEuPathDB" id="VectorBase:FBgn0264393"/>
<dbReference type="STRING" id="7227.FBpp0304671"/>
<dbReference type="InParanoid" id="M9PHH9"/>
<evidence type="ECO:0000313" key="5">
    <source>
        <dbReference type="Proteomes" id="UP000000803"/>
    </source>
</evidence>
<evidence type="ECO:0000313" key="3">
    <source>
        <dbReference type="EMBL" id="AGB95523.1"/>
    </source>
</evidence>
<reference evidence="3 5" key="1">
    <citation type="journal article" date="2000" name="Science">
        <title>The genome sequence of Drosophila melanogaster.</title>
        <authorList>
            <person name="Adams M.D."/>
            <person name="Celniker S.E."/>
            <person name="Holt R.A."/>
            <person name="Evans C.A."/>
            <person name="Gocayne J.D."/>
            <person name="Amanatides P.G."/>
            <person name="Scherer S.E."/>
            <person name="Li P.W."/>
            <person name="Hoskins R.A."/>
            <person name="Galle R.F."/>
            <person name="George R.A."/>
            <person name="Lewis S.E."/>
            <person name="Richards S."/>
            <person name="Ashburner M."/>
            <person name="Henderson S.N."/>
            <person name="Sutton G.G."/>
            <person name="Wortman J.R."/>
            <person name="Yandell M.D."/>
            <person name="Zhang Q."/>
            <person name="Chen L.X."/>
            <person name="Brandon R.C."/>
            <person name="Rogers Y.H."/>
            <person name="Blazej R.G."/>
            <person name="Champe M."/>
            <person name="Pfeiffer B.D."/>
            <person name="Wan K.H."/>
            <person name="Doyle C."/>
            <person name="Baxter E.G."/>
            <person name="Helt G."/>
            <person name="Nelson C.R."/>
            <person name="Gabor G.L."/>
            <person name="Abril J.F."/>
            <person name="Agbayani A."/>
            <person name="An H.J."/>
            <person name="Andrews-Pfannkoch C."/>
            <person name="Baldwin D."/>
            <person name="Ballew R.M."/>
            <person name="Basu A."/>
            <person name="Baxendale J."/>
            <person name="Bayraktaroglu L."/>
            <person name="Beasley E.M."/>
            <person name="Beeson K.Y."/>
            <person name="Benos P.V."/>
            <person name="Berman B.P."/>
            <person name="Bhandari D."/>
            <person name="Bolshakov S."/>
            <person name="Borkova D."/>
            <person name="Botchan M.R."/>
            <person name="Bouck J."/>
            <person name="Brokstein P."/>
            <person name="Brottier P."/>
            <person name="Burtis K.C."/>
            <person name="Busam D.A."/>
            <person name="Butler H."/>
            <person name="Cadieu E."/>
            <person name="Center A."/>
            <person name="Chandra I."/>
            <person name="Cherry J.M."/>
            <person name="Cawley S."/>
            <person name="Dahlke C."/>
            <person name="Davenport L.B."/>
            <person name="Davies P."/>
            <person name="de Pablos B."/>
            <person name="Delcher A."/>
            <person name="Deng Z."/>
            <person name="Mays A.D."/>
            <person name="Dew I."/>
            <person name="Dietz S.M."/>
            <person name="Dodson K."/>
            <person name="Doup L.E."/>
            <person name="Downes M."/>
            <person name="Dugan-Rocha S."/>
            <person name="Dunkov B.C."/>
            <person name="Dunn P."/>
            <person name="Durbin K.J."/>
            <person name="Evangelista C.C."/>
            <person name="Ferraz C."/>
            <person name="Ferriera S."/>
            <person name="Fleischmann W."/>
            <person name="Fosler C."/>
            <person name="Gabrielian A.E."/>
            <person name="Garg N.S."/>
            <person name="Gelbart W.M."/>
            <person name="Glasser K."/>
            <person name="Glodek A."/>
            <person name="Gong F."/>
            <person name="Gorrell J.H."/>
            <person name="Gu Z."/>
            <person name="Guan P."/>
            <person name="Harris M."/>
            <person name="Harris N.L."/>
            <person name="Harvey D."/>
            <person name="Heiman T.J."/>
            <person name="Hernandez J.R."/>
            <person name="Houck J."/>
            <person name="Hostin D."/>
            <person name="Houston K.A."/>
            <person name="Howland T.J."/>
            <person name="Wei M.H."/>
            <person name="Ibegwam C."/>
            <person name="Jalali M."/>
            <person name="Kalush F."/>
            <person name="Karpen G.H."/>
            <person name="Ke Z."/>
            <person name="Kennison J.A."/>
            <person name="Ketchum K.A."/>
            <person name="Kimmel B.E."/>
            <person name="Kodira C.D."/>
            <person name="Kraft C."/>
            <person name="Kravitz S."/>
            <person name="Kulp D."/>
            <person name="Lai Z."/>
            <person name="Lasko P."/>
            <person name="Lei Y."/>
            <person name="Levitsky A.A."/>
            <person name="Li J."/>
            <person name="Li Z."/>
            <person name="Liang Y."/>
            <person name="Lin X."/>
            <person name="Liu X."/>
            <person name="Mattei B."/>
            <person name="McIntosh T.C."/>
            <person name="McLeod M.P."/>
            <person name="McPherson D."/>
            <person name="Merkulov G."/>
            <person name="Milshina N.V."/>
            <person name="Mobarry C."/>
            <person name="Morris J."/>
            <person name="Moshrefi A."/>
            <person name="Mount S.M."/>
            <person name="Moy M."/>
            <person name="Murphy B."/>
            <person name="Murphy L."/>
            <person name="Muzny D.M."/>
            <person name="Nelson D.L."/>
            <person name="Nelson D.R."/>
            <person name="Nelson K.A."/>
            <person name="Nixon K."/>
            <person name="Nusskern D.R."/>
            <person name="Pacleb J.M."/>
            <person name="Palazzolo M."/>
            <person name="Pittman G.S."/>
            <person name="Pan S."/>
            <person name="Pollard J."/>
            <person name="Puri V."/>
            <person name="Reese M.G."/>
            <person name="Reinert K."/>
            <person name="Remington K."/>
            <person name="Saunders R.D."/>
            <person name="Scheeler F."/>
            <person name="Shen H."/>
            <person name="Shue B.C."/>
            <person name="Siden-Kiamos I."/>
            <person name="Simpson M."/>
            <person name="Skupski M.P."/>
            <person name="Smith T."/>
            <person name="Spier E."/>
            <person name="Spradling A.C."/>
            <person name="Stapleton M."/>
            <person name="Strong R."/>
            <person name="Sun E."/>
            <person name="Svirskas R."/>
            <person name="Tector C."/>
            <person name="Turner R."/>
            <person name="Venter E."/>
            <person name="Wang A.H."/>
            <person name="Wang X."/>
            <person name="Wang Z.Y."/>
            <person name="Wassarman D.A."/>
            <person name="Weinstock G.M."/>
            <person name="Weissenbach J."/>
            <person name="Williams S.M."/>
            <person name="WoodageT"/>
            <person name="Worley K.C."/>
            <person name="Wu D."/>
            <person name="Yang S."/>
            <person name="Yao Q.A."/>
            <person name="Ye J."/>
            <person name="Yeh R.F."/>
            <person name="Zaveri J.S."/>
            <person name="Zhan M."/>
            <person name="Zhang G."/>
            <person name="Zhao Q."/>
            <person name="Zheng L."/>
            <person name="Zheng X.H."/>
            <person name="Zhong F.N."/>
            <person name="Zhong W."/>
            <person name="Zhou X."/>
            <person name="Zhu S."/>
            <person name="Zhu X."/>
            <person name="Smith H.O."/>
            <person name="Gibbs R.A."/>
            <person name="Myers E.W."/>
            <person name="Rubin G.M."/>
            <person name="Venter J.C."/>
        </authorList>
    </citation>
    <scope>NUCLEOTIDE SEQUENCE [LARGE SCALE GENOMIC DNA]</scope>
    <source>
        <strain evidence="5">Berkeley</strain>
    </source>
</reference>
<dbReference type="Bgee" id="FBgn0264393">
    <property type="expression patterns" value="Expressed in gustatory receptor neuron (Drosophila) in imaginal disc-derived wing and 10 other cell types or tissues"/>
</dbReference>
<dbReference type="Proteomes" id="UP000000803">
    <property type="component" value="Chromosome X"/>
</dbReference>
<reference evidence="3 5" key="10">
    <citation type="journal article" date="2015" name="G3 (Bethesda)">
        <title>Gene Model Annotations for Drosophila melanogaster: The Rule-Benders.</title>
        <authorList>
            <consortium name="FlyBase Consortium"/>
            <person name="Crosby M.A."/>
            <person name="Gramates L.S."/>
            <person name="Dos Santos G."/>
            <person name="Matthews B.B."/>
            <person name="St Pierre S.E."/>
            <person name="Zhou P."/>
            <person name="Schroeder A.J."/>
            <person name="Falls K."/>
            <person name="Emmert D.B."/>
            <person name="Russo S.M."/>
            <person name="Gelbart W.M."/>
            <person name="null"/>
        </authorList>
    </citation>
    <scope>NUCLEOTIDE SEQUENCE [LARGE SCALE GENOMIC DNA]</scope>
    <source>
        <strain evidence="5">Berkeley</strain>
    </source>
</reference>
<proteinExistence type="predicted"/>
<feature type="region of interest" description="Disordered" evidence="1">
    <location>
        <begin position="45"/>
        <end position="75"/>
    </location>
</feature>
<feature type="compositionally biased region" description="Polar residues" evidence="1">
    <location>
        <begin position="66"/>
        <end position="75"/>
    </location>
</feature>
<feature type="chain" id="PRO_5004101713" evidence="2">
    <location>
        <begin position="23"/>
        <end position="75"/>
    </location>
</feature>
<keyword evidence="2" id="KW-0732">Signal</keyword>
<reference evidence="3 5" key="3">
    <citation type="journal article" date="2002" name="Genome Biol.">
        <title>Annotation of the Drosophila melanogaster euchromatic genome: a systematic review.</title>
        <authorList>
            <person name="Misra S."/>
            <person name="Crosby M.A."/>
            <person name="Mungall C.J."/>
            <person name="Matthews B.B."/>
            <person name="Campbell K.S."/>
            <person name="Hradecky P."/>
            <person name="Huang Y."/>
            <person name="Kaminker J.S."/>
            <person name="Millburn G.H."/>
            <person name="Prochnik S.E."/>
            <person name="Smith C.D."/>
            <person name="Tupy J.L."/>
            <person name="Whitfied E.J."/>
            <person name="Bayraktaroglu L."/>
            <person name="Berman B.P."/>
            <person name="Bettencourt B.R."/>
            <person name="Celniker S.E."/>
            <person name="de Grey A.D."/>
            <person name="Drysdale R.A."/>
            <person name="Harris N.L."/>
            <person name="Richter J."/>
            <person name="Russo S."/>
            <person name="Schroeder A.J."/>
            <person name="Shu S.Q."/>
            <person name="Stapleton M."/>
            <person name="Yamada C."/>
            <person name="Ashburner M."/>
            <person name="Gelbart W.M."/>
            <person name="Rubin G.M."/>
            <person name="Lewis S.E."/>
        </authorList>
    </citation>
    <scope>GENOME REANNOTATION</scope>
    <source>
        <strain evidence="5">Berkeley</strain>
    </source>
</reference>
<accession>M9PHH9</accession>
<name>M9PHH9_DROME</name>
<dbReference type="RefSeq" id="NP_001259681.1">
    <property type="nucleotide sequence ID" value="NM_001272752.1"/>
</dbReference>
<reference evidence="3 5" key="4">
    <citation type="journal article" date="2002" name="Genome Biol.">
        <title>The transposable elements of the Drosophila melanogaster euchromatin: a genomics perspective.</title>
        <authorList>
            <person name="Kaminker J.S."/>
            <person name="Bergman C.M."/>
            <person name="Kronmiller B."/>
            <person name="Carlson J."/>
            <person name="Svirskas R."/>
            <person name="Patel S."/>
            <person name="Frise E."/>
            <person name="Wheeler D.A."/>
            <person name="Lewis S.E."/>
            <person name="Rubin G.M."/>
            <person name="Ashburner M."/>
            <person name="Celniker S.E."/>
        </authorList>
    </citation>
    <scope>NUCLEOTIDE SEQUENCE [LARGE SCALE GENOMIC DNA]</scope>
    <source>
        <strain evidence="5">Berkeley</strain>
    </source>
</reference>
<dbReference type="KEGG" id="dme:Dmel_CG43841"/>